<dbReference type="FunFam" id="1.10.8.10:FF:000124">
    <property type="entry name" value="Defective in cullin neddylation protein 1"/>
    <property type="match status" value="1"/>
</dbReference>
<dbReference type="AlphaFoldDB" id="A0A433CWN3"/>
<proteinExistence type="predicted"/>
<dbReference type="InterPro" id="IPR009060">
    <property type="entry name" value="UBA-like_sf"/>
</dbReference>
<accession>A0A433CWN3</accession>
<organism evidence="2 3">
    <name type="scientific">Jimgerdemannia flammicorona</name>
    <dbReference type="NCBI Taxonomy" id="994334"/>
    <lineage>
        <taxon>Eukaryota</taxon>
        <taxon>Fungi</taxon>
        <taxon>Fungi incertae sedis</taxon>
        <taxon>Mucoromycota</taxon>
        <taxon>Mucoromycotina</taxon>
        <taxon>Endogonomycetes</taxon>
        <taxon>Endogonales</taxon>
        <taxon>Endogonaceae</taxon>
        <taxon>Jimgerdemannia</taxon>
    </lineage>
</organism>
<dbReference type="SUPFAM" id="SSF46934">
    <property type="entry name" value="UBA-like"/>
    <property type="match status" value="1"/>
</dbReference>
<dbReference type="CDD" id="cd14350">
    <property type="entry name" value="UBA_DCNL"/>
    <property type="match status" value="1"/>
</dbReference>
<dbReference type="Gene3D" id="1.10.8.10">
    <property type="entry name" value="DNA helicase RuvA subunit, C-terminal domain"/>
    <property type="match status" value="1"/>
</dbReference>
<comment type="caution">
    <text evidence="2">The sequence shown here is derived from an EMBL/GenBank/DDBJ whole genome shotgun (WGS) entry which is preliminary data.</text>
</comment>
<dbReference type="Proteomes" id="UP000268093">
    <property type="component" value="Unassembled WGS sequence"/>
</dbReference>
<keyword evidence="3" id="KW-1185">Reference proteome</keyword>
<name>A0A433CWN3_9FUNG</name>
<dbReference type="OrthoDB" id="286637at2759"/>
<keyword evidence="1" id="KW-0833">Ubl conjugation pathway</keyword>
<gene>
    <name evidence="2" type="ORF">BC936DRAFT_137802</name>
</gene>
<evidence type="ECO:0000313" key="2">
    <source>
        <dbReference type="EMBL" id="RUP42991.1"/>
    </source>
</evidence>
<evidence type="ECO:0000256" key="1">
    <source>
        <dbReference type="ARBA" id="ARBA00022786"/>
    </source>
</evidence>
<dbReference type="EMBL" id="RBNI01011979">
    <property type="protein sequence ID" value="RUP42991.1"/>
    <property type="molecule type" value="Genomic_DNA"/>
</dbReference>
<protein>
    <recommendedName>
        <fullName evidence="4">Defective in cullin neddylation protein</fullName>
    </recommendedName>
</protein>
<dbReference type="Pfam" id="PF14555">
    <property type="entry name" value="UBA_4"/>
    <property type="match status" value="1"/>
</dbReference>
<evidence type="ECO:0000313" key="3">
    <source>
        <dbReference type="Proteomes" id="UP000268093"/>
    </source>
</evidence>
<evidence type="ECO:0008006" key="4">
    <source>
        <dbReference type="Google" id="ProtNLM"/>
    </source>
</evidence>
<reference evidence="2 3" key="1">
    <citation type="journal article" date="2018" name="New Phytol.">
        <title>Phylogenomics of Endogonaceae and evolution of mycorrhizas within Mucoromycota.</title>
        <authorList>
            <person name="Chang Y."/>
            <person name="Desiro A."/>
            <person name="Na H."/>
            <person name="Sandor L."/>
            <person name="Lipzen A."/>
            <person name="Clum A."/>
            <person name="Barry K."/>
            <person name="Grigoriev I.V."/>
            <person name="Martin F.M."/>
            <person name="Stajich J.E."/>
            <person name="Smith M.E."/>
            <person name="Bonito G."/>
            <person name="Spatafora J.W."/>
        </authorList>
    </citation>
    <scope>NUCLEOTIDE SEQUENCE [LARGE SCALE GENOMIC DNA]</scope>
    <source>
        <strain evidence="2 3">GMNB39</strain>
    </source>
</reference>
<sequence length="100" mass="11314">MFSTNSLKSSQKEKVKQFMTFTNASEKIAIKTLRDHSWNTEQAVDSYFNDPSAISPVSPAVAQTGSFDQRKLQALFDKYKGQTFGSRRRRTKLAVCSLQT</sequence>